<dbReference type="PANTHER" id="PTHR43441:SF10">
    <property type="entry name" value="ACETYLTRANSFERASE"/>
    <property type="match status" value="1"/>
</dbReference>
<reference evidence="2 3" key="1">
    <citation type="submission" date="2020-01" db="EMBL/GenBank/DDBJ databases">
        <title>Glutamicibacter soli M275.</title>
        <authorList>
            <person name="Meng X."/>
        </authorList>
    </citation>
    <scope>NUCLEOTIDE SEQUENCE [LARGE SCALE GENOMIC DNA]</scope>
    <source>
        <strain evidence="2 3">M275</strain>
    </source>
</reference>
<dbReference type="InterPro" id="IPR051908">
    <property type="entry name" value="Ribosomal_N-acetyltransferase"/>
</dbReference>
<dbReference type="InterPro" id="IPR016181">
    <property type="entry name" value="Acyl_CoA_acyltransferase"/>
</dbReference>
<dbReference type="GO" id="GO:1990189">
    <property type="term" value="F:protein N-terminal-serine acetyltransferase activity"/>
    <property type="evidence" value="ECO:0007669"/>
    <property type="project" value="TreeGrafter"/>
</dbReference>
<dbReference type="GO" id="GO:0008999">
    <property type="term" value="F:protein-N-terminal-alanine acetyltransferase activity"/>
    <property type="evidence" value="ECO:0007669"/>
    <property type="project" value="TreeGrafter"/>
</dbReference>
<name>A0A6L9G8M8_9MICC</name>
<comment type="caution">
    <text evidence="2">The sequence shown here is derived from an EMBL/GenBank/DDBJ whole genome shotgun (WGS) entry which is preliminary data.</text>
</comment>
<dbReference type="Pfam" id="PF13302">
    <property type="entry name" value="Acetyltransf_3"/>
    <property type="match status" value="1"/>
</dbReference>
<dbReference type="SUPFAM" id="SSF55729">
    <property type="entry name" value="Acyl-CoA N-acyltransferases (Nat)"/>
    <property type="match status" value="1"/>
</dbReference>
<dbReference type="EMBL" id="WYDN01000004">
    <property type="protein sequence ID" value="NAZ15616.1"/>
    <property type="molecule type" value="Genomic_DNA"/>
</dbReference>
<keyword evidence="2" id="KW-0808">Transferase</keyword>
<evidence type="ECO:0000259" key="1">
    <source>
        <dbReference type="Pfam" id="PF13302"/>
    </source>
</evidence>
<feature type="domain" description="N-acetyltransferase" evidence="1">
    <location>
        <begin position="3"/>
        <end position="104"/>
    </location>
</feature>
<evidence type="ECO:0000313" key="2">
    <source>
        <dbReference type="EMBL" id="NAZ15616.1"/>
    </source>
</evidence>
<dbReference type="GO" id="GO:0005737">
    <property type="term" value="C:cytoplasm"/>
    <property type="evidence" value="ECO:0007669"/>
    <property type="project" value="TreeGrafter"/>
</dbReference>
<organism evidence="2 3">
    <name type="scientific">Glutamicibacter soli</name>
    <dbReference type="NCBI Taxonomy" id="453836"/>
    <lineage>
        <taxon>Bacteria</taxon>
        <taxon>Bacillati</taxon>
        <taxon>Actinomycetota</taxon>
        <taxon>Actinomycetes</taxon>
        <taxon>Micrococcales</taxon>
        <taxon>Micrococcaceae</taxon>
        <taxon>Glutamicibacter</taxon>
    </lineage>
</organism>
<proteinExistence type="predicted"/>
<sequence length="170" mass="18770">MDDDDEAPAWVLQWEDRWNNESGAGWAISHDGNVLGQLSLRRVDLPSGAGEISYGALPRAREQGVVSKTLLGLSAPEFEIADFHRLELSHSVDNPASCAVDRRCCHLHEGTKRQQAPHLDGWHDMYLHAGLSRAANSRWPGSLCGETVGDSLSGHDWIYHSRSTHPTLVI</sequence>
<dbReference type="InterPro" id="IPR000182">
    <property type="entry name" value="GNAT_dom"/>
</dbReference>
<gene>
    <name evidence="2" type="ORF">GT020_05975</name>
</gene>
<dbReference type="PANTHER" id="PTHR43441">
    <property type="entry name" value="RIBOSOMAL-PROTEIN-SERINE ACETYLTRANSFERASE"/>
    <property type="match status" value="1"/>
</dbReference>
<protein>
    <submittedName>
        <fullName evidence="2">GNAT family N-acetyltransferase</fullName>
    </submittedName>
</protein>
<dbReference type="AlphaFoldDB" id="A0A6L9G8M8"/>
<accession>A0A6L9G8M8</accession>
<dbReference type="Gene3D" id="3.40.630.30">
    <property type="match status" value="1"/>
</dbReference>
<evidence type="ECO:0000313" key="3">
    <source>
        <dbReference type="Proteomes" id="UP000477543"/>
    </source>
</evidence>
<dbReference type="Proteomes" id="UP000477543">
    <property type="component" value="Unassembled WGS sequence"/>
</dbReference>